<reference evidence="3" key="1">
    <citation type="submission" date="2021-04" db="EMBL/GenBank/DDBJ databases">
        <title>Phycicoccus avicenniae sp. nov., a novel endophytic actinomycetes isolated from branch of Avicennia mariana.</title>
        <authorList>
            <person name="Tuo L."/>
        </authorList>
    </citation>
    <scope>NUCLEOTIDE SEQUENCE</scope>
    <source>
        <strain evidence="3">BSK3Z-2</strain>
    </source>
</reference>
<sequence>MSGRGAVRAAFGGVVAAVGLALSGAAPVPADVPSDDVVPVFGQAFVAALGETEERPPTMTVSVHGVRRFEAATILYYSVGFSGEAPDPELLPVTRYGTGPETYGTLQASSGATFMDTAAVIDVPGKRSYAALRTERGEAVKAPPPVAPEDRFRLSERAVVQWVALAPVPKRLTEVDVLIGSAFVRGVPVGDGPLTPEVDDPAPTVGTGWPTIPTTQLVDAVRDGTRRALVTTVRDRPEPQPTPDPSATSSPSPSPSPSATEG</sequence>
<accession>A0A941D5S7</accession>
<keyword evidence="4" id="KW-1185">Reference proteome</keyword>
<gene>
    <name evidence="3" type="ORF">KC207_05000</name>
</gene>
<feature type="signal peptide" evidence="2">
    <location>
        <begin position="1"/>
        <end position="30"/>
    </location>
</feature>
<dbReference type="EMBL" id="JAGSNF010000004">
    <property type="protein sequence ID" value="MBR7742644.1"/>
    <property type="molecule type" value="Genomic_DNA"/>
</dbReference>
<feature type="compositionally biased region" description="Low complexity" evidence="1">
    <location>
        <begin position="245"/>
        <end position="262"/>
    </location>
</feature>
<evidence type="ECO:0000313" key="4">
    <source>
        <dbReference type="Proteomes" id="UP000677016"/>
    </source>
</evidence>
<evidence type="ECO:0000256" key="2">
    <source>
        <dbReference type="SAM" id="SignalP"/>
    </source>
</evidence>
<evidence type="ECO:0000313" key="3">
    <source>
        <dbReference type="EMBL" id="MBR7742644.1"/>
    </source>
</evidence>
<comment type="caution">
    <text evidence="3">The sequence shown here is derived from an EMBL/GenBank/DDBJ whole genome shotgun (WGS) entry which is preliminary data.</text>
</comment>
<keyword evidence="2" id="KW-0732">Signal</keyword>
<dbReference type="RefSeq" id="WP_211601799.1">
    <property type="nucleotide sequence ID" value="NZ_JAGSNF010000004.1"/>
</dbReference>
<dbReference type="AlphaFoldDB" id="A0A941D5S7"/>
<evidence type="ECO:0000256" key="1">
    <source>
        <dbReference type="SAM" id="MobiDB-lite"/>
    </source>
</evidence>
<organism evidence="3 4">
    <name type="scientific">Phycicoccus avicenniae</name>
    <dbReference type="NCBI Taxonomy" id="2828860"/>
    <lineage>
        <taxon>Bacteria</taxon>
        <taxon>Bacillati</taxon>
        <taxon>Actinomycetota</taxon>
        <taxon>Actinomycetes</taxon>
        <taxon>Micrococcales</taxon>
        <taxon>Intrasporangiaceae</taxon>
        <taxon>Phycicoccus</taxon>
    </lineage>
</organism>
<dbReference type="Proteomes" id="UP000677016">
    <property type="component" value="Unassembled WGS sequence"/>
</dbReference>
<feature type="chain" id="PRO_5037704790" evidence="2">
    <location>
        <begin position="31"/>
        <end position="262"/>
    </location>
</feature>
<proteinExistence type="predicted"/>
<protein>
    <submittedName>
        <fullName evidence="3">Uncharacterized protein</fullName>
    </submittedName>
</protein>
<name>A0A941D5S7_9MICO</name>
<feature type="region of interest" description="Disordered" evidence="1">
    <location>
        <begin position="225"/>
        <end position="262"/>
    </location>
</feature>